<proteinExistence type="inferred from homology"/>
<feature type="binding site" evidence="12">
    <location>
        <position position="173"/>
    </location>
    <ligand>
        <name>Mg(2+)</name>
        <dbReference type="ChEBI" id="CHEBI:18420"/>
    </ligand>
</feature>
<feature type="binding site" evidence="12">
    <location>
        <begin position="97"/>
        <end position="98"/>
    </location>
    <ligand>
        <name>ATP</name>
        <dbReference type="ChEBI" id="CHEBI:30616"/>
    </ligand>
</feature>
<comment type="caution">
    <text evidence="14">The sequence shown here is derived from an EMBL/GenBank/DDBJ whole genome shotgun (WGS) entry which is preliminary data.</text>
</comment>
<feature type="binding site" evidence="12">
    <location>
        <position position="131"/>
    </location>
    <ligand>
        <name>Mg(2+)</name>
        <dbReference type="ChEBI" id="CHEBI:18420"/>
    </ligand>
</feature>
<evidence type="ECO:0000256" key="9">
    <source>
        <dbReference type="ARBA" id="ARBA00049535"/>
    </source>
</evidence>
<evidence type="ECO:0000256" key="1">
    <source>
        <dbReference type="ARBA" id="ARBA00004996"/>
    </source>
</evidence>
<keyword evidence="3 12" id="KW-0479">Metal-binding</keyword>
<evidence type="ECO:0000256" key="8">
    <source>
        <dbReference type="ARBA" id="ARBA00022842"/>
    </source>
</evidence>
<accession>A0A4S1CDZ0</accession>
<feature type="binding site" evidence="12">
    <location>
        <begin position="226"/>
        <end position="230"/>
    </location>
    <ligand>
        <name>D-ribose 5-phosphate</name>
        <dbReference type="ChEBI" id="CHEBI:78346"/>
    </ligand>
</feature>
<evidence type="ECO:0000256" key="3">
    <source>
        <dbReference type="ARBA" id="ARBA00022723"/>
    </source>
</evidence>
<dbReference type="NCBIfam" id="NF002320">
    <property type="entry name" value="PRK01259.1"/>
    <property type="match status" value="1"/>
</dbReference>
<comment type="cofactor">
    <cofactor evidence="12">
        <name>Mg(2+)</name>
        <dbReference type="ChEBI" id="CHEBI:18420"/>
    </cofactor>
    <text evidence="12">Binds 2 Mg(2+) ions per subunit.</text>
</comment>
<evidence type="ECO:0000256" key="10">
    <source>
        <dbReference type="ARBA" id="ARBA00054914"/>
    </source>
</evidence>
<dbReference type="HAMAP" id="MF_00583_B">
    <property type="entry name" value="RibP_PPkinase_B"/>
    <property type="match status" value="1"/>
</dbReference>
<sequence length="316" mass="34175">MENKIRVFSGNSNPVLAEKICDCLKVPLGKAKVRTFSDGEIMVEIGENVRGRDIYVVQSTCCPTNNNLMELLIMIDALKRASASTITAVMPYYGYARQDRKAAPRTPISSKLVADLITTAGAHRVVTIDLHAGQIQGFFNIPVDNLYAAPVLLAHLKSRFADDLDNLVMVSPDAGGTERARAFAKRLGCTLAVIDKRRTGPNVMEVMHLIGDVKGKNAIILDDMIDTAGTLTQAALALKEHGAANVYACATHGVLSGPAIERINNSVIEKVVITDTVPLGEKAEQTEKLRVLSVADLLAEAIRRIHEDESVSSLFV</sequence>
<keyword evidence="8 12" id="KW-0460">Magnesium</keyword>
<dbReference type="EMBL" id="SRSC01000003">
    <property type="protein sequence ID" value="TGU71647.1"/>
    <property type="molecule type" value="Genomic_DNA"/>
</dbReference>
<name>A0A4S1CDZ0_9BACT</name>
<evidence type="ECO:0000256" key="2">
    <source>
        <dbReference type="ARBA" id="ARBA00022679"/>
    </source>
</evidence>
<evidence type="ECO:0000256" key="4">
    <source>
        <dbReference type="ARBA" id="ARBA00022727"/>
    </source>
</evidence>
<evidence type="ECO:0000256" key="6">
    <source>
        <dbReference type="ARBA" id="ARBA00022777"/>
    </source>
</evidence>
<feature type="binding site" evidence="12">
    <location>
        <begin position="38"/>
        <end position="40"/>
    </location>
    <ligand>
        <name>ATP</name>
        <dbReference type="ChEBI" id="CHEBI:30616"/>
    </ligand>
</feature>
<keyword evidence="4 12" id="KW-0545">Nucleotide biosynthesis</keyword>
<dbReference type="EC" id="2.7.6.1" evidence="12"/>
<dbReference type="GO" id="GO:0006015">
    <property type="term" value="P:5-phosphoribose 1-diphosphate biosynthetic process"/>
    <property type="evidence" value="ECO:0007669"/>
    <property type="project" value="UniProtKB-UniRule"/>
</dbReference>
<dbReference type="Gene3D" id="3.40.50.2020">
    <property type="match status" value="2"/>
</dbReference>
<comment type="pathway">
    <text evidence="1 12">Metabolic intermediate biosynthesis; 5-phospho-alpha-D-ribose 1-diphosphate biosynthesis; 5-phospho-alpha-D-ribose 1-diphosphate from D-ribose 5-phosphate (route I): step 1/1.</text>
</comment>
<dbReference type="InterPro" id="IPR029057">
    <property type="entry name" value="PRTase-like"/>
</dbReference>
<comment type="similarity">
    <text evidence="11 12">Belongs to the ribose-phosphate pyrophosphokinase family. Class I subfamily.</text>
</comment>
<dbReference type="SUPFAM" id="SSF53271">
    <property type="entry name" value="PRTase-like"/>
    <property type="match status" value="1"/>
</dbReference>
<dbReference type="PANTHER" id="PTHR10210:SF41">
    <property type="entry name" value="RIBOSE-PHOSPHATE PYROPHOSPHOKINASE 1, CHLOROPLASTIC"/>
    <property type="match status" value="1"/>
</dbReference>
<keyword evidence="5 12" id="KW-0547">Nucleotide-binding</keyword>
<dbReference type="AlphaFoldDB" id="A0A4S1CDZ0"/>
<dbReference type="GO" id="GO:0004749">
    <property type="term" value="F:ribose phosphate diphosphokinase activity"/>
    <property type="evidence" value="ECO:0007669"/>
    <property type="project" value="UniProtKB-UniRule"/>
</dbReference>
<dbReference type="InterPro" id="IPR037515">
    <property type="entry name" value="Rib-P_diPkinase_bac"/>
</dbReference>
<feature type="binding site" evidence="12">
    <location>
        <position position="198"/>
    </location>
    <ligand>
        <name>D-ribose 5-phosphate</name>
        <dbReference type="ChEBI" id="CHEBI:78346"/>
    </ligand>
</feature>
<dbReference type="RefSeq" id="WP_129126388.1">
    <property type="nucleotide sequence ID" value="NZ_SRSC01000003.1"/>
</dbReference>
<comment type="subcellular location">
    <subcellularLocation>
        <location evidence="12">Cytoplasm</location>
    </subcellularLocation>
</comment>
<comment type="subunit">
    <text evidence="12">Homohexamer.</text>
</comment>
<dbReference type="PANTHER" id="PTHR10210">
    <property type="entry name" value="RIBOSE-PHOSPHATE DIPHOSPHOKINASE FAMILY MEMBER"/>
    <property type="match status" value="1"/>
</dbReference>
<evidence type="ECO:0000259" key="13">
    <source>
        <dbReference type="Pfam" id="PF13793"/>
    </source>
</evidence>
<dbReference type="NCBIfam" id="TIGR01251">
    <property type="entry name" value="ribP_PPkin"/>
    <property type="match status" value="1"/>
</dbReference>
<keyword evidence="12" id="KW-0963">Cytoplasm</keyword>
<keyword evidence="6 12" id="KW-0418">Kinase</keyword>
<dbReference type="InterPro" id="IPR000836">
    <property type="entry name" value="PRTase_dom"/>
</dbReference>
<comment type="function">
    <text evidence="10 12">Involved in the biosynthesis of the central metabolite phospho-alpha-D-ribosyl-1-pyrophosphate (PRPP) via the transfer of pyrophosphoryl group from ATP to 1-hydroxyl of ribose-5-phosphate (Rib-5-P).</text>
</comment>
<dbReference type="FunFam" id="3.40.50.2020:FF:000001">
    <property type="entry name" value="Ribose-phosphate pyrophosphokinase"/>
    <property type="match status" value="1"/>
</dbReference>
<evidence type="ECO:0000256" key="11">
    <source>
        <dbReference type="ARBA" id="ARBA00061444"/>
    </source>
</evidence>
<dbReference type="GO" id="GO:0005737">
    <property type="term" value="C:cytoplasm"/>
    <property type="evidence" value="ECO:0007669"/>
    <property type="project" value="UniProtKB-SubCell"/>
</dbReference>
<dbReference type="Proteomes" id="UP000306416">
    <property type="component" value="Unassembled WGS sequence"/>
</dbReference>
<dbReference type="GO" id="GO:0002189">
    <property type="term" value="C:ribose phosphate diphosphokinase complex"/>
    <property type="evidence" value="ECO:0007669"/>
    <property type="project" value="TreeGrafter"/>
</dbReference>
<evidence type="ECO:0000256" key="7">
    <source>
        <dbReference type="ARBA" id="ARBA00022840"/>
    </source>
</evidence>
<evidence type="ECO:0000313" key="15">
    <source>
        <dbReference type="Proteomes" id="UP000306416"/>
    </source>
</evidence>
<feature type="active site" evidence="12">
    <location>
        <position position="196"/>
    </location>
</feature>
<evidence type="ECO:0000256" key="12">
    <source>
        <dbReference type="HAMAP-Rule" id="MF_00583"/>
    </source>
</evidence>
<dbReference type="GO" id="GO:0016301">
    <property type="term" value="F:kinase activity"/>
    <property type="evidence" value="ECO:0007669"/>
    <property type="project" value="UniProtKB-KW"/>
</dbReference>
<dbReference type="PROSITE" id="PS00114">
    <property type="entry name" value="PRPP_SYNTHASE"/>
    <property type="match status" value="1"/>
</dbReference>
<dbReference type="GO" id="GO:0006164">
    <property type="term" value="P:purine nucleotide biosynthetic process"/>
    <property type="evidence" value="ECO:0007669"/>
    <property type="project" value="TreeGrafter"/>
</dbReference>
<dbReference type="InterPro" id="IPR000842">
    <property type="entry name" value="PRib_PP_synth_CS"/>
</dbReference>
<feature type="domain" description="Ribose-phosphate pyrophosphokinase N-terminal" evidence="13">
    <location>
        <begin position="5"/>
        <end position="121"/>
    </location>
</feature>
<dbReference type="InterPro" id="IPR005946">
    <property type="entry name" value="Rib-P_diPkinase"/>
</dbReference>
<dbReference type="GO" id="GO:0000287">
    <property type="term" value="F:magnesium ion binding"/>
    <property type="evidence" value="ECO:0007669"/>
    <property type="project" value="UniProtKB-UniRule"/>
</dbReference>
<organism evidence="14 15">
    <name type="scientific">Geomonas terrae</name>
    <dbReference type="NCBI Taxonomy" id="2562681"/>
    <lineage>
        <taxon>Bacteria</taxon>
        <taxon>Pseudomonadati</taxon>
        <taxon>Thermodesulfobacteriota</taxon>
        <taxon>Desulfuromonadia</taxon>
        <taxon>Geobacterales</taxon>
        <taxon>Geobacteraceae</taxon>
        <taxon>Geomonas</taxon>
    </lineage>
</organism>
<dbReference type="UniPathway" id="UPA00087">
    <property type="reaction ID" value="UER00172"/>
</dbReference>
<reference evidence="14 15" key="1">
    <citation type="submission" date="2019-04" db="EMBL/GenBank/DDBJ databases">
        <title>Geobacter oryzae sp. nov., ferric-reducing bacteria isolated from paddy soil.</title>
        <authorList>
            <person name="Xu Z."/>
            <person name="Masuda Y."/>
            <person name="Itoh H."/>
            <person name="Senoo K."/>
        </authorList>
    </citation>
    <scope>NUCLEOTIDE SEQUENCE [LARGE SCALE GENOMIC DNA]</scope>
    <source>
        <strain evidence="14 15">Red111</strain>
    </source>
</reference>
<comment type="catalytic activity">
    <reaction evidence="9 12">
        <text>D-ribose 5-phosphate + ATP = 5-phospho-alpha-D-ribose 1-diphosphate + AMP + H(+)</text>
        <dbReference type="Rhea" id="RHEA:15609"/>
        <dbReference type="ChEBI" id="CHEBI:15378"/>
        <dbReference type="ChEBI" id="CHEBI:30616"/>
        <dbReference type="ChEBI" id="CHEBI:58017"/>
        <dbReference type="ChEBI" id="CHEBI:78346"/>
        <dbReference type="ChEBI" id="CHEBI:456215"/>
        <dbReference type="EC" id="2.7.6.1"/>
    </reaction>
</comment>
<dbReference type="CDD" id="cd06223">
    <property type="entry name" value="PRTases_typeI"/>
    <property type="match status" value="1"/>
</dbReference>
<feature type="binding site" evidence="12">
    <location>
        <position position="222"/>
    </location>
    <ligand>
        <name>D-ribose 5-phosphate</name>
        <dbReference type="ChEBI" id="CHEBI:78346"/>
    </ligand>
</feature>
<keyword evidence="7 12" id="KW-0067">ATP-binding</keyword>
<keyword evidence="2 12" id="KW-0808">Transferase</keyword>
<keyword evidence="15" id="KW-1185">Reference proteome</keyword>
<dbReference type="GO" id="GO:0005524">
    <property type="term" value="F:ATP binding"/>
    <property type="evidence" value="ECO:0007669"/>
    <property type="project" value="UniProtKB-KW"/>
</dbReference>
<evidence type="ECO:0000313" key="14">
    <source>
        <dbReference type="EMBL" id="TGU71647.1"/>
    </source>
</evidence>
<dbReference type="GO" id="GO:0009156">
    <property type="term" value="P:ribonucleoside monophosphate biosynthetic process"/>
    <property type="evidence" value="ECO:0007669"/>
    <property type="project" value="InterPro"/>
</dbReference>
<dbReference type="SMART" id="SM01400">
    <property type="entry name" value="Pribosyltran_N"/>
    <property type="match status" value="1"/>
</dbReference>
<dbReference type="InterPro" id="IPR029099">
    <property type="entry name" value="Pribosyltran_N"/>
</dbReference>
<protein>
    <recommendedName>
        <fullName evidence="12">Ribose-phosphate pyrophosphokinase</fullName>
        <shortName evidence="12">RPPK</shortName>
        <ecNumber evidence="12">2.7.6.1</ecNumber>
    </recommendedName>
    <alternativeName>
        <fullName evidence="12">5-phospho-D-ribosyl alpha-1-diphosphate synthase</fullName>
    </alternativeName>
    <alternativeName>
        <fullName evidence="12">Phosphoribosyl diphosphate synthase</fullName>
    </alternativeName>
    <alternativeName>
        <fullName evidence="12">Phosphoribosyl pyrophosphate synthase</fullName>
        <shortName evidence="12">P-Rib-PP synthase</shortName>
        <shortName evidence="12">PRPP synthase</shortName>
        <shortName evidence="12">PRPPase</shortName>
    </alternativeName>
</protein>
<dbReference type="Pfam" id="PF13793">
    <property type="entry name" value="Pribosyltran_N"/>
    <property type="match status" value="1"/>
</dbReference>
<gene>
    <name evidence="12" type="primary">prs</name>
    <name evidence="14" type="ORF">E4633_15180</name>
</gene>
<evidence type="ECO:0000256" key="5">
    <source>
        <dbReference type="ARBA" id="ARBA00022741"/>
    </source>
</evidence>
<dbReference type="Pfam" id="PF14572">
    <property type="entry name" value="Pribosyl_synth"/>
    <property type="match status" value="1"/>
</dbReference>